<dbReference type="EnsemblPlants" id="KEH36558">
    <property type="protein sequence ID" value="KEH36558"/>
    <property type="gene ID" value="MTR_2g014235"/>
</dbReference>
<evidence type="ECO:0000313" key="2">
    <source>
        <dbReference type="EnsemblPlants" id="KEH36558"/>
    </source>
</evidence>
<reference evidence="1 3" key="2">
    <citation type="journal article" date="2014" name="BMC Genomics">
        <title>An improved genome release (version Mt4.0) for the model legume Medicago truncatula.</title>
        <authorList>
            <person name="Tang H."/>
            <person name="Krishnakumar V."/>
            <person name="Bidwell S."/>
            <person name="Rosen B."/>
            <person name="Chan A."/>
            <person name="Zhou S."/>
            <person name="Gentzbittel L."/>
            <person name="Childs K.L."/>
            <person name="Yandell M."/>
            <person name="Gundlach H."/>
            <person name="Mayer K.F."/>
            <person name="Schwartz D.C."/>
            <person name="Town C.D."/>
        </authorList>
    </citation>
    <scope>GENOME REANNOTATION</scope>
    <source>
        <strain evidence="1">A17</strain>
        <strain evidence="2 3">cv. Jemalong A17</strain>
    </source>
</reference>
<reference evidence="1 3" key="1">
    <citation type="journal article" date="2011" name="Nature">
        <title>The Medicago genome provides insight into the evolution of rhizobial symbioses.</title>
        <authorList>
            <person name="Young N.D."/>
            <person name="Debelle F."/>
            <person name="Oldroyd G.E."/>
            <person name="Geurts R."/>
            <person name="Cannon S.B."/>
            <person name="Udvardi M.K."/>
            <person name="Benedito V.A."/>
            <person name="Mayer K.F."/>
            <person name="Gouzy J."/>
            <person name="Schoof H."/>
            <person name="Van de Peer Y."/>
            <person name="Proost S."/>
            <person name="Cook D.R."/>
            <person name="Meyers B.C."/>
            <person name="Spannagl M."/>
            <person name="Cheung F."/>
            <person name="De Mita S."/>
            <person name="Krishnakumar V."/>
            <person name="Gundlach H."/>
            <person name="Zhou S."/>
            <person name="Mudge J."/>
            <person name="Bharti A.K."/>
            <person name="Murray J.D."/>
            <person name="Naoumkina M.A."/>
            <person name="Rosen B."/>
            <person name="Silverstein K.A."/>
            <person name="Tang H."/>
            <person name="Rombauts S."/>
            <person name="Zhao P.X."/>
            <person name="Zhou P."/>
            <person name="Barbe V."/>
            <person name="Bardou P."/>
            <person name="Bechner M."/>
            <person name="Bellec A."/>
            <person name="Berger A."/>
            <person name="Berges H."/>
            <person name="Bidwell S."/>
            <person name="Bisseling T."/>
            <person name="Choisne N."/>
            <person name="Couloux A."/>
            <person name="Denny R."/>
            <person name="Deshpande S."/>
            <person name="Dai X."/>
            <person name="Doyle J.J."/>
            <person name="Dudez A.M."/>
            <person name="Farmer A.D."/>
            <person name="Fouteau S."/>
            <person name="Franken C."/>
            <person name="Gibelin C."/>
            <person name="Gish J."/>
            <person name="Goldstein S."/>
            <person name="Gonzalez A.J."/>
            <person name="Green P.J."/>
            <person name="Hallab A."/>
            <person name="Hartog M."/>
            <person name="Hua A."/>
            <person name="Humphray S.J."/>
            <person name="Jeong D.H."/>
            <person name="Jing Y."/>
            <person name="Jocker A."/>
            <person name="Kenton S.M."/>
            <person name="Kim D.J."/>
            <person name="Klee K."/>
            <person name="Lai H."/>
            <person name="Lang C."/>
            <person name="Lin S."/>
            <person name="Macmil S.L."/>
            <person name="Magdelenat G."/>
            <person name="Matthews L."/>
            <person name="McCorrison J."/>
            <person name="Monaghan E.L."/>
            <person name="Mun J.H."/>
            <person name="Najar F.Z."/>
            <person name="Nicholson C."/>
            <person name="Noirot C."/>
            <person name="O'Bleness M."/>
            <person name="Paule C.R."/>
            <person name="Poulain J."/>
            <person name="Prion F."/>
            <person name="Qin B."/>
            <person name="Qu C."/>
            <person name="Retzel E.F."/>
            <person name="Riddle C."/>
            <person name="Sallet E."/>
            <person name="Samain S."/>
            <person name="Samson N."/>
            <person name="Sanders I."/>
            <person name="Saurat O."/>
            <person name="Scarpelli C."/>
            <person name="Schiex T."/>
            <person name="Segurens B."/>
            <person name="Severin A.J."/>
            <person name="Sherrier D.J."/>
            <person name="Shi R."/>
            <person name="Sims S."/>
            <person name="Singer S.R."/>
            <person name="Sinharoy S."/>
            <person name="Sterck L."/>
            <person name="Viollet A."/>
            <person name="Wang B.B."/>
            <person name="Wang K."/>
            <person name="Wang M."/>
            <person name="Wang X."/>
            <person name="Warfsmann J."/>
            <person name="Weissenbach J."/>
            <person name="White D.D."/>
            <person name="White J.D."/>
            <person name="Wiley G.B."/>
            <person name="Wincker P."/>
            <person name="Xing Y."/>
            <person name="Yang L."/>
            <person name="Yao Z."/>
            <person name="Ying F."/>
            <person name="Zhai J."/>
            <person name="Zhou L."/>
            <person name="Zuber A."/>
            <person name="Denarie J."/>
            <person name="Dixon R.A."/>
            <person name="May G.D."/>
            <person name="Schwartz D.C."/>
            <person name="Rogers J."/>
            <person name="Quetier F."/>
            <person name="Town C.D."/>
            <person name="Roe B.A."/>
        </authorList>
    </citation>
    <scope>NUCLEOTIDE SEQUENCE [LARGE SCALE GENOMIC DNA]</scope>
    <source>
        <strain evidence="1">A17</strain>
        <strain evidence="2 3">cv. Jemalong A17</strain>
    </source>
</reference>
<organism evidence="1 3">
    <name type="scientific">Medicago truncatula</name>
    <name type="common">Barrel medic</name>
    <name type="synonym">Medicago tribuloides</name>
    <dbReference type="NCBI Taxonomy" id="3880"/>
    <lineage>
        <taxon>Eukaryota</taxon>
        <taxon>Viridiplantae</taxon>
        <taxon>Streptophyta</taxon>
        <taxon>Embryophyta</taxon>
        <taxon>Tracheophyta</taxon>
        <taxon>Spermatophyta</taxon>
        <taxon>Magnoliopsida</taxon>
        <taxon>eudicotyledons</taxon>
        <taxon>Gunneridae</taxon>
        <taxon>Pentapetalae</taxon>
        <taxon>rosids</taxon>
        <taxon>fabids</taxon>
        <taxon>Fabales</taxon>
        <taxon>Fabaceae</taxon>
        <taxon>Papilionoideae</taxon>
        <taxon>50 kb inversion clade</taxon>
        <taxon>NPAAA clade</taxon>
        <taxon>Hologalegina</taxon>
        <taxon>IRL clade</taxon>
        <taxon>Trifolieae</taxon>
        <taxon>Medicago</taxon>
    </lineage>
</organism>
<protein>
    <submittedName>
        <fullName evidence="1 2">Uncharacterized protein</fullName>
    </submittedName>
</protein>
<accession>A0A072V5C3</accession>
<gene>
    <name evidence="1" type="ordered locus">MTR_2g014235</name>
</gene>
<name>A0A072V5C3_MEDTR</name>
<dbReference type="AlphaFoldDB" id="A0A072V5C3"/>
<reference evidence="2" key="3">
    <citation type="submission" date="2015-04" db="UniProtKB">
        <authorList>
            <consortium name="EnsemblPlants"/>
        </authorList>
    </citation>
    <scope>IDENTIFICATION</scope>
    <source>
        <strain evidence="2">cv. Jemalong A17</strain>
    </source>
</reference>
<dbReference type="Proteomes" id="UP000002051">
    <property type="component" value="Chromosome 2"/>
</dbReference>
<proteinExistence type="predicted"/>
<keyword evidence="3" id="KW-1185">Reference proteome</keyword>
<evidence type="ECO:0000313" key="1">
    <source>
        <dbReference type="EMBL" id="KEH36558.1"/>
    </source>
</evidence>
<evidence type="ECO:0000313" key="3">
    <source>
        <dbReference type="Proteomes" id="UP000002051"/>
    </source>
</evidence>
<dbReference type="EMBL" id="CM001218">
    <property type="protein sequence ID" value="KEH36558.1"/>
    <property type="molecule type" value="Genomic_DNA"/>
</dbReference>
<sequence length="53" mass="5646">MVMDNSFVKSSVVVSGIPGNLLFWWLGCGNLLSSVELVLVDQNLCGDLVDFGG</sequence>
<dbReference type="HOGENOM" id="CLU_3071672_0_0_1"/>